<dbReference type="Gene3D" id="1.10.60.40">
    <property type="match status" value="1"/>
</dbReference>
<feature type="signal peptide" evidence="10">
    <location>
        <begin position="1"/>
        <end position="21"/>
    </location>
</feature>
<keyword evidence="8" id="KW-0460">Magnesium</keyword>
<comment type="cofactor">
    <cofactor evidence="2">
        <name>Zn(2+)</name>
        <dbReference type="ChEBI" id="CHEBI:29105"/>
    </cofactor>
</comment>
<keyword evidence="6" id="KW-0378">Hydrolase</keyword>
<protein>
    <submittedName>
        <fullName evidence="11">Alkaline phosphatase</fullName>
    </submittedName>
</protein>
<dbReference type="EMBL" id="JAATNW010000002">
    <property type="protein sequence ID" value="NMH59033.1"/>
    <property type="molecule type" value="Genomic_DNA"/>
</dbReference>
<evidence type="ECO:0000313" key="12">
    <source>
        <dbReference type="Proteomes" id="UP000709336"/>
    </source>
</evidence>
<dbReference type="RefSeq" id="WP_169209612.1">
    <property type="nucleotide sequence ID" value="NZ_JAATNW010000002.1"/>
</dbReference>
<evidence type="ECO:0000256" key="10">
    <source>
        <dbReference type="SAM" id="SignalP"/>
    </source>
</evidence>
<keyword evidence="10" id="KW-0732">Signal</keyword>
<keyword evidence="7" id="KW-0862">Zinc</keyword>
<evidence type="ECO:0000313" key="11">
    <source>
        <dbReference type="EMBL" id="NMH59033.1"/>
    </source>
</evidence>
<comment type="similarity">
    <text evidence="3 9">Belongs to the alkaline phosphatase family.</text>
</comment>
<evidence type="ECO:0000256" key="3">
    <source>
        <dbReference type="ARBA" id="ARBA00005984"/>
    </source>
</evidence>
<dbReference type="InterPro" id="IPR017850">
    <property type="entry name" value="Alkaline_phosphatase_core_sf"/>
</dbReference>
<sequence>MRLNSLALVLTFGLASQGCLATTESAQSAAKSNTIPKNIIMVVADGMGPAYTTAYRNFVDDPSTDHIEKVVFDEMLVGNAATNPAKVSGYVTDSAASATALATGVKSYNGAIGVDVNKKPLPTVLHKAKEKGMKTGLAVTSQINHATPASYMVANESRHNYDAIANSFFDDRIGDKFLADVMLGGGTKHFVRKDRDVRKEFADHGYAIATSYEELANLPKDKPILGLFAPLGLLPALDDTNRERLSFLTQHAVERLENPNGFFLLVEASQVDWAGHGNDIASAMAEMHDLATTMEYLKAYVEKHPDTLVVLTADHSTGGLSIGANGQYAWNPEFISNMKASVGKIAKQLAQQQSPLLYLEEQLGFTLSAEDKKVLEKLVAEKDVDTVTSQIKAFLDNKTNTGWTTSGHTGDDVEVFAFGAGYQGFTGQIDNTDIAKKIFHLLDN</sequence>
<dbReference type="PANTHER" id="PTHR11596:SF5">
    <property type="entry name" value="ALKALINE PHOSPHATASE"/>
    <property type="match status" value="1"/>
</dbReference>
<evidence type="ECO:0000256" key="6">
    <source>
        <dbReference type="ARBA" id="ARBA00022801"/>
    </source>
</evidence>
<evidence type="ECO:0000256" key="2">
    <source>
        <dbReference type="ARBA" id="ARBA00001947"/>
    </source>
</evidence>
<name>A0ABX1QZV1_9ALTE</name>
<dbReference type="Pfam" id="PF00245">
    <property type="entry name" value="Alk_phosphatase"/>
    <property type="match status" value="1"/>
</dbReference>
<evidence type="ECO:0000256" key="4">
    <source>
        <dbReference type="ARBA" id="ARBA00022553"/>
    </source>
</evidence>
<organism evidence="11 12">
    <name type="scientific">Alteromonas ponticola</name>
    <dbReference type="NCBI Taxonomy" id="2720613"/>
    <lineage>
        <taxon>Bacteria</taxon>
        <taxon>Pseudomonadati</taxon>
        <taxon>Pseudomonadota</taxon>
        <taxon>Gammaproteobacteria</taxon>
        <taxon>Alteromonadales</taxon>
        <taxon>Alteromonadaceae</taxon>
        <taxon>Alteromonas/Salinimonas group</taxon>
        <taxon>Alteromonas</taxon>
    </lineage>
</organism>
<proteinExistence type="inferred from homology"/>
<dbReference type="CDD" id="cd16012">
    <property type="entry name" value="ALP"/>
    <property type="match status" value="1"/>
</dbReference>
<evidence type="ECO:0000256" key="8">
    <source>
        <dbReference type="ARBA" id="ARBA00022842"/>
    </source>
</evidence>
<dbReference type="InterPro" id="IPR018299">
    <property type="entry name" value="Alkaline_phosphatase_AS"/>
</dbReference>
<dbReference type="SMART" id="SM00098">
    <property type="entry name" value="alkPPc"/>
    <property type="match status" value="1"/>
</dbReference>
<evidence type="ECO:0000256" key="5">
    <source>
        <dbReference type="ARBA" id="ARBA00022723"/>
    </source>
</evidence>
<keyword evidence="12" id="KW-1185">Reference proteome</keyword>
<dbReference type="PANTHER" id="PTHR11596">
    <property type="entry name" value="ALKALINE PHOSPHATASE"/>
    <property type="match status" value="1"/>
</dbReference>
<dbReference type="SUPFAM" id="SSF53649">
    <property type="entry name" value="Alkaline phosphatase-like"/>
    <property type="match status" value="1"/>
</dbReference>
<dbReference type="PRINTS" id="PR00113">
    <property type="entry name" value="ALKPHPHTASE"/>
</dbReference>
<comment type="cofactor">
    <cofactor evidence="1">
        <name>Mg(2+)</name>
        <dbReference type="ChEBI" id="CHEBI:18420"/>
    </cofactor>
</comment>
<dbReference type="InterPro" id="IPR001952">
    <property type="entry name" value="Alkaline_phosphatase"/>
</dbReference>
<keyword evidence="4" id="KW-0597">Phosphoprotein</keyword>
<reference evidence="11 12" key="1">
    <citation type="submission" date="2020-03" db="EMBL/GenBank/DDBJ databases">
        <title>Alteromonas ponticola sp. nov., isolated from seawater.</title>
        <authorList>
            <person name="Yoon J.-H."/>
            <person name="Kim Y.-O."/>
        </authorList>
    </citation>
    <scope>NUCLEOTIDE SEQUENCE [LARGE SCALE GENOMIC DNA]</scope>
    <source>
        <strain evidence="11 12">MYP5</strain>
    </source>
</reference>
<dbReference type="Gene3D" id="3.40.720.10">
    <property type="entry name" value="Alkaline Phosphatase, subunit A"/>
    <property type="match status" value="1"/>
</dbReference>
<dbReference type="Proteomes" id="UP000709336">
    <property type="component" value="Unassembled WGS sequence"/>
</dbReference>
<comment type="caution">
    <text evidence="11">The sequence shown here is derived from an EMBL/GenBank/DDBJ whole genome shotgun (WGS) entry which is preliminary data.</text>
</comment>
<feature type="chain" id="PRO_5047111589" evidence="10">
    <location>
        <begin position="22"/>
        <end position="444"/>
    </location>
</feature>
<keyword evidence="5" id="KW-0479">Metal-binding</keyword>
<evidence type="ECO:0000256" key="7">
    <source>
        <dbReference type="ARBA" id="ARBA00022833"/>
    </source>
</evidence>
<accession>A0ABX1QZV1</accession>
<evidence type="ECO:0000256" key="1">
    <source>
        <dbReference type="ARBA" id="ARBA00001946"/>
    </source>
</evidence>
<gene>
    <name evidence="11" type="ORF">HCJ96_03240</name>
</gene>
<dbReference type="PROSITE" id="PS00123">
    <property type="entry name" value="ALKALINE_PHOSPHATASE"/>
    <property type="match status" value="1"/>
</dbReference>
<dbReference type="PROSITE" id="PS51257">
    <property type="entry name" value="PROKAR_LIPOPROTEIN"/>
    <property type="match status" value="1"/>
</dbReference>
<evidence type="ECO:0000256" key="9">
    <source>
        <dbReference type="RuleBase" id="RU003946"/>
    </source>
</evidence>